<name>A0A2P6NJY7_9EUKA</name>
<evidence type="ECO:0000256" key="7">
    <source>
        <dbReference type="SAM" id="Phobius"/>
    </source>
</evidence>
<dbReference type="PRINTS" id="PR00109">
    <property type="entry name" value="TYRKINASE"/>
</dbReference>
<dbReference type="SUPFAM" id="SSF47473">
    <property type="entry name" value="EF-hand"/>
    <property type="match status" value="1"/>
</dbReference>
<evidence type="ECO:0000259" key="8">
    <source>
        <dbReference type="PROSITE" id="PS50011"/>
    </source>
</evidence>
<dbReference type="GO" id="GO:0005524">
    <property type="term" value="F:ATP binding"/>
    <property type="evidence" value="ECO:0007669"/>
    <property type="project" value="UniProtKB-KW"/>
</dbReference>
<feature type="transmembrane region" description="Helical" evidence="7">
    <location>
        <begin position="866"/>
        <end position="891"/>
    </location>
</feature>
<evidence type="ECO:0000256" key="1">
    <source>
        <dbReference type="ARBA" id="ARBA00022679"/>
    </source>
</evidence>
<reference evidence="9 10" key="1">
    <citation type="journal article" date="2018" name="Genome Biol. Evol.">
        <title>Multiple Roots of Fruiting Body Formation in Amoebozoa.</title>
        <authorList>
            <person name="Hillmann F."/>
            <person name="Forbes G."/>
            <person name="Novohradska S."/>
            <person name="Ferling I."/>
            <person name="Riege K."/>
            <person name="Groth M."/>
            <person name="Westermann M."/>
            <person name="Marz M."/>
            <person name="Spaller T."/>
            <person name="Winckler T."/>
            <person name="Schaap P."/>
            <person name="Glockner G."/>
        </authorList>
    </citation>
    <scope>NUCLEOTIDE SEQUENCE [LARGE SCALE GENOMIC DNA]</scope>
    <source>
        <strain evidence="9 10">Jena</strain>
    </source>
</reference>
<dbReference type="PROSITE" id="PS50011">
    <property type="entry name" value="PROTEIN_KINASE_DOM"/>
    <property type="match status" value="1"/>
</dbReference>
<keyword evidence="3" id="KW-0418">Kinase</keyword>
<gene>
    <name evidence="9" type="ORF">PROFUN_08295</name>
</gene>
<dbReference type="EMBL" id="MDYQ01000066">
    <property type="protein sequence ID" value="PRP84275.1"/>
    <property type="molecule type" value="Genomic_DNA"/>
</dbReference>
<keyword evidence="7" id="KW-0812">Transmembrane</keyword>
<dbReference type="SUPFAM" id="SSF56112">
    <property type="entry name" value="Protein kinase-like (PK-like)"/>
    <property type="match status" value="1"/>
</dbReference>
<dbReference type="InParanoid" id="A0A2P6NJY7"/>
<comment type="catalytic activity">
    <reaction evidence="5">
        <text>L-threonyl-[protein] + ATP = O-phospho-L-threonyl-[protein] + ADP + H(+)</text>
        <dbReference type="Rhea" id="RHEA:46608"/>
        <dbReference type="Rhea" id="RHEA-COMP:11060"/>
        <dbReference type="Rhea" id="RHEA-COMP:11605"/>
        <dbReference type="ChEBI" id="CHEBI:15378"/>
        <dbReference type="ChEBI" id="CHEBI:30013"/>
        <dbReference type="ChEBI" id="CHEBI:30616"/>
        <dbReference type="ChEBI" id="CHEBI:61977"/>
        <dbReference type="ChEBI" id="CHEBI:456216"/>
        <dbReference type="EC" id="2.7.11.1"/>
    </reaction>
</comment>
<evidence type="ECO:0000256" key="2">
    <source>
        <dbReference type="ARBA" id="ARBA00022741"/>
    </source>
</evidence>
<dbReference type="GO" id="GO:0004674">
    <property type="term" value="F:protein serine/threonine kinase activity"/>
    <property type="evidence" value="ECO:0007669"/>
    <property type="project" value="UniProtKB-EC"/>
</dbReference>
<evidence type="ECO:0000256" key="3">
    <source>
        <dbReference type="ARBA" id="ARBA00022777"/>
    </source>
</evidence>
<keyword evidence="7" id="KW-0472">Membrane</keyword>
<evidence type="ECO:0000313" key="9">
    <source>
        <dbReference type="EMBL" id="PRP84275.1"/>
    </source>
</evidence>
<feature type="transmembrane region" description="Helical" evidence="7">
    <location>
        <begin position="1025"/>
        <end position="1050"/>
    </location>
</feature>
<evidence type="ECO:0000256" key="5">
    <source>
        <dbReference type="ARBA" id="ARBA00047899"/>
    </source>
</evidence>
<dbReference type="STRING" id="1890364.A0A2P6NJY7"/>
<dbReference type="InterPro" id="IPR011050">
    <property type="entry name" value="Pectin_lyase_fold/virulence"/>
</dbReference>
<sequence>MDSPGATFYVGVDVQGGQNVNISGISFTGIRQALTVTSTPHVLLSNLTFQSNTAGAQISNCIGSAIVQDCLFAMNGNPTVVGNNGGGLRLMNSAGCDAIINRTTFRRNTVGVLNAFRGGGGVSFEGNFNQIIVDQSRFSGNLANGGAGVHFDKDATSKGVSVTNCRFYNNTAYDIAGGPSILVNGDTPLVSVYNTTFTKNTCGYGSLGGGGLQVAGNVDKVVVDSSDFYDNFGSQGGACNFLSTVLYEVIFRNCNFVRNGAFSGGVFWVYTNQATNNVTVDNCSFVNNTAILHSSCIQMTSRFSPLIAIRNSYFSGHTVTSFNLPGYATITIDSEGDLVVMDNVTMENNPTGGMVHNGQDDDLNIQISNSNFRNNSGVFSGVALFINKVGGLSIYNSTFSNHTSDTFGGAIVVSYGQTLNISGSTFTKNQATNGYDGGAIWLSAVSNIVMAGNTFSENSAAQGAAVGILTKATVHMVLQNNIFTANVARYLGACLFFSSLEDTNSTLIMINNTHLRNKASYGAVLQLTGDLSSIYISGMSAIGNTATSGAVLYLSNSDGLASLTIDSSLIYDNVAVESGALYTSIDIKQLIVTNTVFSHNSATLAQAGAFTLQGIHNTTIYNTTFSYNSGVSGGALYIGSADIFSLNNVQMNNNTARTGGAIYIDDLAVLRGFSVSQSTMEGNVASQDGGAIAIRGTGYYNVASSNITQNSAGGDGGGIAGTFRNTSLFIGNSRLSLNTADSQGGAISVLQSATVTTSSMTLNDDVIEGNTASSGGGVSVVNKVHTKMNGGSLHGNKAGKGAGMALQGGSILLNNVDNRDNLLVSNDALLSVNGTTSSSQVTCDSGQPSTSSDNRIICKPASGKNVGLIVGLCVGLGFLFILLLLVAFFLIRNKMNTSKEEKDQFEMMTTILGKDRNGLLDYAEFKNGNTASNGGGVSVVNKVNTKMNGGSLHGNKAGKGAGMTLQGGSLLLNNVDDRDNLLVSNDALLSVNGTTSSSQVTCDSGQPSTSSDNRITCKPASSKNVGLIVGLCVGLGFLFILLLLVAFFLIRNKMNTSKEEKDQFEMMTTILGKDRNGLLDYAEFKNVVEMSADKLETTSKADWRGDFVLIRKINKEMNTDRMTTFMEEVALLRGMKRHPNLILFYGVTLPPQPFTFVTEFADGGNLRDFIKGGTPIDERLQTKWALQIALAMHHLHSEGIVHKELCSKNILIANMQMKVAGFGTSQMQNRSKIDKIEESAKYLGPEYLSKGLFIKETDVYAYSILLWEIVYQAEPYGVIKPLQIAVSVSQSLRPRVEQNDMGKLMEQCWHQEPVERPDFQHICCELEDMKGDPIEAAPMVRTEDERVVTQYTTTRLPNELRDEDDGVEELSLSITYAFDERMEYHFYKLTAVEIDITGPSSSVGRAHGS</sequence>
<dbReference type="InterPro" id="IPR012334">
    <property type="entry name" value="Pectin_lyas_fold"/>
</dbReference>
<comment type="caution">
    <text evidence="9">The sequence shown here is derived from an EMBL/GenBank/DDBJ whole genome shotgun (WGS) entry which is preliminary data.</text>
</comment>
<dbReference type="Proteomes" id="UP000241769">
    <property type="component" value="Unassembled WGS sequence"/>
</dbReference>
<dbReference type="InterPro" id="IPR051681">
    <property type="entry name" value="Ser/Thr_Kinases-Pseudokinases"/>
</dbReference>
<comment type="catalytic activity">
    <reaction evidence="6">
        <text>L-seryl-[protein] + ATP = O-phospho-L-seryl-[protein] + ADP + H(+)</text>
        <dbReference type="Rhea" id="RHEA:17989"/>
        <dbReference type="Rhea" id="RHEA-COMP:9863"/>
        <dbReference type="Rhea" id="RHEA-COMP:11604"/>
        <dbReference type="ChEBI" id="CHEBI:15378"/>
        <dbReference type="ChEBI" id="CHEBI:29999"/>
        <dbReference type="ChEBI" id="CHEBI:30616"/>
        <dbReference type="ChEBI" id="CHEBI:83421"/>
        <dbReference type="ChEBI" id="CHEBI:456216"/>
        <dbReference type="EC" id="2.7.11.1"/>
    </reaction>
</comment>
<dbReference type="OrthoDB" id="3260955at2759"/>
<evidence type="ECO:0000313" key="10">
    <source>
        <dbReference type="Proteomes" id="UP000241769"/>
    </source>
</evidence>
<dbReference type="InterPro" id="IPR001245">
    <property type="entry name" value="Ser-Thr/Tyr_kinase_cat_dom"/>
</dbReference>
<feature type="domain" description="Protein kinase" evidence="8">
    <location>
        <begin position="1065"/>
        <end position="1340"/>
    </location>
</feature>
<evidence type="ECO:0000256" key="4">
    <source>
        <dbReference type="ARBA" id="ARBA00022840"/>
    </source>
</evidence>
<keyword evidence="7" id="KW-1133">Transmembrane helix</keyword>
<accession>A0A2P6NJY7</accession>
<dbReference type="InterPro" id="IPR011009">
    <property type="entry name" value="Kinase-like_dom_sf"/>
</dbReference>
<dbReference type="PANTHER" id="PTHR44329:SF288">
    <property type="entry name" value="MITOGEN-ACTIVATED PROTEIN KINASE KINASE KINASE 20"/>
    <property type="match status" value="1"/>
</dbReference>
<proteinExistence type="predicted"/>
<dbReference type="PANTHER" id="PTHR44329">
    <property type="entry name" value="SERINE/THREONINE-PROTEIN KINASE TNNI3K-RELATED"/>
    <property type="match status" value="1"/>
</dbReference>
<protein>
    <recommendedName>
        <fullName evidence="8">Protein kinase domain-containing protein</fullName>
    </recommendedName>
</protein>
<dbReference type="SMART" id="SM00710">
    <property type="entry name" value="PbH1"/>
    <property type="match status" value="16"/>
</dbReference>
<dbReference type="InterPro" id="IPR006626">
    <property type="entry name" value="PbH1"/>
</dbReference>
<evidence type="ECO:0000256" key="6">
    <source>
        <dbReference type="ARBA" id="ARBA00048679"/>
    </source>
</evidence>
<dbReference type="InterPro" id="IPR000719">
    <property type="entry name" value="Prot_kinase_dom"/>
</dbReference>
<organism evidence="9 10">
    <name type="scientific">Planoprotostelium fungivorum</name>
    <dbReference type="NCBI Taxonomy" id="1890364"/>
    <lineage>
        <taxon>Eukaryota</taxon>
        <taxon>Amoebozoa</taxon>
        <taxon>Evosea</taxon>
        <taxon>Variosea</taxon>
        <taxon>Cavosteliida</taxon>
        <taxon>Cavosteliaceae</taxon>
        <taxon>Planoprotostelium</taxon>
    </lineage>
</organism>
<keyword evidence="4" id="KW-0067">ATP-binding</keyword>
<dbReference type="Gene3D" id="1.10.510.10">
    <property type="entry name" value="Transferase(Phosphotransferase) domain 1"/>
    <property type="match status" value="1"/>
</dbReference>
<dbReference type="SUPFAM" id="SSF51126">
    <property type="entry name" value="Pectin lyase-like"/>
    <property type="match status" value="3"/>
</dbReference>
<keyword evidence="2" id="KW-0547">Nucleotide-binding</keyword>
<dbReference type="Pfam" id="PF07714">
    <property type="entry name" value="PK_Tyr_Ser-Thr"/>
    <property type="match status" value="1"/>
</dbReference>
<dbReference type="Gene3D" id="2.160.20.10">
    <property type="entry name" value="Single-stranded right-handed beta-helix, Pectin lyase-like"/>
    <property type="match status" value="2"/>
</dbReference>
<dbReference type="InterPro" id="IPR011992">
    <property type="entry name" value="EF-hand-dom_pair"/>
</dbReference>
<keyword evidence="1" id="KW-0808">Transferase</keyword>
<keyword evidence="10" id="KW-1185">Reference proteome</keyword>